<dbReference type="InterPro" id="IPR020846">
    <property type="entry name" value="MFS_dom"/>
</dbReference>
<keyword evidence="4 6" id="KW-1133">Transmembrane helix</keyword>
<dbReference type="PANTHER" id="PTHR43791:SF9">
    <property type="entry name" value="MAJOR FACILITATOR-TYPE TRANSPORTER HXNP"/>
    <property type="match status" value="1"/>
</dbReference>
<gene>
    <name evidence="8" type="ORF">DHEL01_v208465</name>
</gene>
<evidence type="ECO:0000256" key="4">
    <source>
        <dbReference type="ARBA" id="ARBA00022989"/>
    </source>
</evidence>
<dbReference type="EMBL" id="MAVT02000855">
    <property type="protein sequence ID" value="POS73141.1"/>
    <property type="molecule type" value="Genomic_DNA"/>
</dbReference>
<evidence type="ECO:0000256" key="5">
    <source>
        <dbReference type="ARBA" id="ARBA00023136"/>
    </source>
</evidence>
<evidence type="ECO:0000259" key="7">
    <source>
        <dbReference type="PROSITE" id="PS50850"/>
    </source>
</evidence>
<dbReference type="PROSITE" id="PS50850">
    <property type="entry name" value="MFS"/>
    <property type="match status" value="1"/>
</dbReference>
<feature type="transmembrane region" description="Helical" evidence="6">
    <location>
        <begin position="176"/>
        <end position="198"/>
    </location>
</feature>
<name>A0A2P5HSD3_DIAHE</name>
<dbReference type="PANTHER" id="PTHR43791">
    <property type="entry name" value="PERMEASE-RELATED"/>
    <property type="match status" value="1"/>
</dbReference>
<sequence>MADSSNLEKHGVAVDGDDRSTAGGQVYTSEVVLASLNSERKYVRKLDLWLLPFLSMMYFFNSIDRSNLGNAETDGMGKDLHFVGQEYSLLVLLFYIPNGLCDLPLNMSTKRFSGKIMLPILMTGWGAMSMLQAACTSFAGMLVVRLILAALEAGFFAGAVFYLTLFYTRGELGFRIALFFGSALLAGAFSGLLAFGVFQIKDSHVKGWMWLFIIEGGMTVALGVVAFFWLPATPSTAWFLTEEEKSMAEMRQLRDGSGKVGEDFTLKDCFRTWNDRMFALWCIISFTYPVAFATTANFLPLILKRL</sequence>
<feature type="transmembrane region" description="Helical" evidence="6">
    <location>
        <begin position="80"/>
        <end position="96"/>
    </location>
</feature>
<dbReference type="Gene3D" id="1.20.1250.20">
    <property type="entry name" value="MFS general substrate transporter like domains"/>
    <property type="match status" value="1"/>
</dbReference>
<feature type="transmembrane region" description="Helical" evidence="6">
    <location>
        <begin position="142"/>
        <end position="164"/>
    </location>
</feature>
<evidence type="ECO:0000256" key="2">
    <source>
        <dbReference type="ARBA" id="ARBA00022448"/>
    </source>
</evidence>
<feature type="transmembrane region" description="Helical" evidence="6">
    <location>
        <begin position="116"/>
        <end position="135"/>
    </location>
</feature>
<feature type="transmembrane region" description="Helical" evidence="6">
    <location>
        <begin position="42"/>
        <end position="60"/>
    </location>
</feature>
<proteinExistence type="predicted"/>
<organism evidence="8 9">
    <name type="scientific">Diaporthe helianthi</name>
    <dbReference type="NCBI Taxonomy" id="158607"/>
    <lineage>
        <taxon>Eukaryota</taxon>
        <taxon>Fungi</taxon>
        <taxon>Dikarya</taxon>
        <taxon>Ascomycota</taxon>
        <taxon>Pezizomycotina</taxon>
        <taxon>Sordariomycetes</taxon>
        <taxon>Sordariomycetidae</taxon>
        <taxon>Diaporthales</taxon>
        <taxon>Diaporthaceae</taxon>
        <taxon>Diaporthe</taxon>
    </lineage>
</organism>
<dbReference type="AlphaFoldDB" id="A0A2P5HSD3"/>
<dbReference type="OrthoDB" id="2985014at2759"/>
<dbReference type="SUPFAM" id="SSF103473">
    <property type="entry name" value="MFS general substrate transporter"/>
    <property type="match status" value="1"/>
</dbReference>
<accession>A0A2P5HSD3</accession>
<evidence type="ECO:0000256" key="1">
    <source>
        <dbReference type="ARBA" id="ARBA00004141"/>
    </source>
</evidence>
<dbReference type="InterPro" id="IPR011701">
    <property type="entry name" value="MFS"/>
</dbReference>
<comment type="caution">
    <text evidence="8">The sequence shown here is derived from an EMBL/GenBank/DDBJ whole genome shotgun (WGS) entry which is preliminary data.</text>
</comment>
<feature type="transmembrane region" description="Helical" evidence="6">
    <location>
        <begin position="278"/>
        <end position="303"/>
    </location>
</feature>
<dbReference type="FunFam" id="1.20.1250.20:FF:000188">
    <property type="entry name" value="MFS general substrate transporter"/>
    <property type="match status" value="1"/>
</dbReference>
<keyword evidence="2" id="KW-0813">Transport</keyword>
<evidence type="ECO:0000313" key="8">
    <source>
        <dbReference type="EMBL" id="POS73141.1"/>
    </source>
</evidence>
<evidence type="ECO:0000313" key="9">
    <source>
        <dbReference type="Proteomes" id="UP000094444"/>
    </source>
</evidence>
<keyword evidence="9" id="KW-1185">Reference proteome</keyword>
<dbReference type="Pfam" id="PF07690">
    <property type="entry name" value="MFS_1"/>
    <property type="match status" value="1"/>
</dbReference>
<evidence type="ECO:0000256" key="3">
    <source>
        <dbReference type="ARBA" id="ARBA00022692"/>
    </source>
</evidence>
<keyword evidence="3 6" id="KW-0812">Transmembrane</keyword>
<feature type="transmembrane region" description="Helical" evidence="6">
    <location>
        <begin position="210"/>
        <end position="230"/>
    </location>
</feature>
<comment type="subcellular location">
    <subcellularLocation>
        <location evidence="1">Membrane</location>
        <topology evidence="1">Multi-pass membrane protein</topology>
    </subcellularLocation>
</comment>
<reference evidence="8" key="1">
    <citation type="submission" date="2017-09" db="EMBL/GenBank/DDBJ databases">
        <title>Polyketide synthases of a Diaporthe helianthi virulent isolate.</title>
        <authorList>
            <person name="Baroncelli R."/>
        </authorList>
    </citation>
    <scope>NUCLEOTIDE SEQUENCE [LARGE SCALE GENOMIC DNA]</scope>
    <source>
        <strain evidence="8">7/96</strain>
    </source>
</reference>
<evidence type="ECO:0000256" key="6">
    <source>
        <dbReference type="SAM" id="Phobius"/>
    </source>
</evidence>
<dbReference type="InParanoid" id="A0A2P5HSD3"/>
<dbReference type="Proteomes" id="UP000094444">
    <property type="component" value="Unassembled WGS sequence"/>
</dbReference>
<dbReference type="GO" id="GO:0016020">
    <property type="term" value="C:membrane"/>
    <property type="evidence" value="ECO:0007669"/>
    <property type="project" value="UniProtKB-SubCell"/>
</dbReference>
<feature type="domain" description="Major facilitator superfamily (MFS) profile" evidence="7">
    <location>
        <begin position="50"/>
        <end position="306"/>
    </location>
</feature>
<protein>
    <recommendedName>
        <fullName evidence="7">Major facilitator superfamily (MFS) profile domain-containing protein</fullName>
    </recommendedName>
</protein>
<dbReference type="GO" id="GO:0022857">
    <property type="term" value="F:transmembrane transporter activity"/>
    <property type="evidence" value="ECO:0007669"/>
    <property type="project" value="InterPro"/>
</dbReference>
<dbReference type="InterPro" id="IPR036259">
    <property type="entry name" value="MFS_trans_sf"/>
</dbReference>
<keyword evidence="5 6" id="KW-0472">Membrane</keyword>